<reference evidence="3" key="2">
    <citation type="submission" date="2010-08" db="EMBL/GenBank/DDBJ databases">
        <title>Complete sequence of Fibrobacter succinogenes subsp. succinogenes S85.</title>
        <authorList>
            <person name="Durkin A.S."/>
            <person name="Nelson K.E."/>
            <person name="Morrison M."/>
            <person name="Forsberg C.W."/>
            <person name="Wilson D.B."/>
            <person name="Russell J.B."/>
            <person name="Cann I.K.O."/>
            <person name="Mackie R.I."/>
            <person name="White B.A."/>
        </authorList>
    </citation>
    <scope>NUCLEOTIDE SEQUENCE [LARGE SCALE GENOMIC DNA]</scope>
    <source>
        <strain evidence="3">ATCC 19169 / S85</strain>
    </source>
</reference>
<dbReference type="KEGG" id="fsu:Fisuc_2850"/>
<protein>
    <submittedName>
        <fullName evidence="2">Uncharacterized protein</fullName>
    </submittedName>
</protein>
<evidence type="ECO:0000313" key="3">
    <source>
        <dbReference type="Proteomes" id="UP000000517"/>
    </source>
</evidence>
<dbReference type="RefSeq" id="WP_014544962.1">
    <property type="nucleotide sequence ID" value="NC_013410.1"/>
</dbReference>
<keyword evidence="4" id="KW-1185">Reference proteome</keyword>
<dbReference type="Proteomes" id="UP000000517">
    <property type="component" value="Chromosome"/>
</dbReference>
<evidence type="ECO:0000313" key="2">
    <source>
        <dbReference type="EMBL" id="ADL25342.1"/>
    </source>
</evidence>
<sequence>MNEENNIKQCIEDFLKKNLNTEYIYNEFSLQFELGIFLRNNGFNVYFEKNVMAEFGKEYSKDFIKKEMDLYVIGKDNEKYAIELKYPTNGAYPKRMFQFLADIQFMESVKKNLSFTKTFCLALINTDRKGGSFMVIGKKNTNDELKPIYSLFRSSENSYNNSDQFFAQQPIHGKINNPINSKKSTEPPFVKIEGSYNIKWNKANENFWYYLLEI</sequence>
<organism evidence="2 3">
    <name type="scientific">Fibrobacter succinogenes (strain ATCC 19169 / S85)</name>
    <dbReference type="NCBI Taxonomy" id="59374"/>
    <lineage>
        <taxon>Bacteria</taxon>
        <taxon>Pseudomonadati</taxon>
        <taxon>Fibrobacterota</taxon>
        <taxon>Fibrobacteria</taxon>
        <taxon>Fibrobacterales</taxon>
        <taxon>Fibrobacteraceae</taxon>
        <taxon>Fibrobacter</taxon>
    </lineage>
</organism>
<dbReference type="STRING" id="59374.FSU_0106"/>
<dbReference type="Proteomes" id="UP000001497">
    <property type="component" value="Chromosome"/>
</dbReference>
<dbReference type="AlphaFoldDB" id="C9RNW4"/>
<evidence type="ECO:0000313" key="1">
    <source>
        <dbReference type="EMBL" id="ACX76432.1"/>
    </source>
</evidence>
<dbReference type="OrthoDB" id="1550925at2"/>
<dbReference type="EMBL" id="CP002158">
    <property type="protein sequence ID" value="ADL25342.1"/>
    <property type="molecule type" value="Genomic_DNA"/>
</dbReference>
<evidence type="ECO:0000313" key="4">
    <source>
        <dbReference type="Proteomes" id="UP000001497"/>
    </source>
</evidence>
<proteinExistence type="predicted"/>
<dbReference type="eggNOG" id="ENOG5034906">
    <property type="taxonomic scope" value="Bacteria"/>
</dbReference>
<accession>C9RNW4</accession>
<dbReference type="KEGG" id="fsc:FSU_0106"/>
<name>C9RNW4_FIBSS</name>
<gene>
    <name evidence="1" type="ordered locus">Fisuc_2850</name>
    <name evidence="2" type="ordered locus">FSU_0106</name>
</gene>
<reference evidence="2" key="3">
    <citation type="submission" date="2010-08" db="EMBL/GenBank/DDBJ databases">
        <authorList>
            <person name="Durkin A.S."/>
            <person name="Nelson K.E."/>
            <person name="Morrison M."/>
            <person name="Forsberg C.W."/>
            <person name="Wilson D.B."/>
            <person name="Russell J.B."/>
            <person name="Cann I.K.O."/>
            <person name="Mackie R.I."/>
            <person name="White B.A."/>
        </authorList>
    </citation>
    <scope>NUCLEOTIDE SEQUENCE</scope>
    <source>
        <strain evidence="2">S85</strain>
    </source>
</reference>
<dbReference type="HOGENOM" id="CLU_1480222_0_0_0"/>
<dbReference type="EMBL" id="CP001792">
    <property type="protein sequence ID" value="ACX76432.1"/>
    <property type="molecule type" value="Genomic_DNA"/>
</dbReference>
<reference evidence="1 4" key="1">
    <citation type="submission" date="2009-10" db="EMBL/GenBank/DDBJ databases">
        <title>Complete sequence of Fibrobacter succinogenes subsp. succinogenes S85.</title>
        <authorList>
            <consortium name="US DOE Joint Genome Institute"/>
            <person name="Lucas S."/>
            <person name="Copeland A."/>
            <person name="Lapidus A."/>
            <person name="Glavina del Rio T."/>
            <person name="Tice H."/>
            <person name="Bruce D."/>
            <person name="Goodwin L."/>
            <person name="Pitluck S."/>
            <person name="Chertkov O."/>
            <person name="Detter J.C."/>
            <person name="Han C."/>
            <person name="Tapia R."/>
            <person name="Larimer F."/>
            <person name="Land M."/>
            <person name="Hauser L."/>
            <person name="Kyrpides N."/>
            <person name="Mikhailova N."/>
            <person name="Weimer P.J."/>
            <person name="Stevenson D.M."/>
            <person name="Boyum J."/>
            <person name="Brumm P.I."/>
            <person name="Mead D."/>
        </authorList>
    </citation>
    <scope>NUCLEOTIDE SEQUENCE [LARGE SCALE GENOMIC DNA]</scope>
    <source>
        <strain evidence="4">ATCC 19169 / S85</strain>
        <strain evidence="1">S85</strain>
    </source>
</reference>